<comment type="cofactor">
    <cofactor evidence="14">
        <name>Zn(2+)</name>
        <dbReference type="ChEBI" id="CHEBI:29105"/>
    </cofactor>
    <text evidence="14">Binds 2 Zn(2+) ions per monomer.</text>
</comment>
<dbReference type="InterPro" id="IPR036410">
    <property type="entry name" value="HSP_DnaJ_Cys-rich_dom_sf"/>
</dbReference>
<dbReference type="PROSITE" id="PS00636">
    <property type="entry name" value="DNAJ_1"/>
    <property type="match status" value="1"/>
</dbReference>
<feature type="binding site" evidence="14">
    <location>
        <position position="204"/>
    </location>
    <ligand>
        <name>Zn(2+)</name>
        <dbReference type="ChEBI" id="CHEBI:29105"/>
        <label>2</label>
    </ligand>
</feature>
<keyword evidence="7 14" id="KW-0863">Zinc-finger</keyword>
<evidence type="ECO:0000256" key="13">
    <source>
        <dbReference type="ARBA" id="ARBA00067609"/>
    </source>
</evidence>
<dbReference type="GO" id="GO:0006260">
    <property type="term" value="P:DNA replication"/>
    <property type="evidence" value="ECO:0007669"/>
    <property type="project" value="UniProtKB-KW"/>
</dbReference>
<evidence type="ECO:0000256" key="4">
    <source>
        <dbReference type="ARBA" id="ARBA00022705"/>
    </source>
</evidence>
<dbReference type="GO" id="GO:0051082">
    <property type="term" value="F:unfolded protein binding"/>
    <property type="evidence" value="ECO:0007669"/>
    <property type="project" value="UniProtKB-UniRule"/>
</dbReference>
<feature type="binding site" evidence="14">
    <location>
        <position position="201"/>
    </location>
    <ligand>
        <name>Zn(2+)</name>
        <dbReference type="ChEBI" id="CHEBI:29105"/>
        <label>2</label>
    </ligand>
</feature>
<dbReference type="CDD" id="cd10719">
    <property type="entry name" value="DnaJ_zf"/>
    <property type="match status" value="1"/>
</dbReference>
<dbReference type="Pfam" id="PF00226">
    <property type="entry name" value="DnaJ"/>
    <property type="match status" value="1"/>
</dbReference>
<dbReference type="GO" id="GO:0042026">
    <property type="term" value="P:protein refolding"/>
    <property type="evidence" value="ECO:0007669"/>
    <property type="project" value="TreeGrafter"/>
</dbReference>
<dbReference type="SUPFAM" id="SSF49493">
    <property type="entry name" value="HSP40/DnaJ peptide-binding domain"/>
    <property type="match status" value="2"/>
</dbReference>
<keyword evidence="5 14" id="KW-0479">Metal-binding</keyword>
<dbReference type="PANTHER" id="PTHR43096:SF48">
    <property type="entry name" value="CHAPERONE PROTEIN DNAJ"/>
    <property type="match status" value="1"/>
</dbReference>
<accession>A0A8J2Y6S9</accession>
<evidence type="ECO:0000256" key="1">
    <source>
        <dbReference type="ARBA" id="ARBA00004496"/>
    </source>
</evidence>
<evidence type="ECO:0000259" key="17">
    <source>
        <dbReference type="PROSITE" id="PS51188"/>
    </source>
</evidence>
<dbReference type="Pfam" id="PF01556">
    <property type="entry name" value="DnaJ_C"/>
    <property type="match status" value="1"/>
</dbReference>
<dbReference type="InterPro" id="IPR018253">
    <property type="entry name" value="DnaJ_domain_CS"/>
</dbReference>
<dbReference type="EMBL" id="BMGH01000001">
    <property type="protein sequence ID" value="GGD14002.1"/>
    <property type="molecule type" value="Genomic_DNA"/>
</dbReference>
<evidence type="ECO:0000313" key="18">
    <source>
        <dbReference type="EMBL" id="GGD14002.1"/>
    </source>
</evidence>
<comment type="similarity">
    <text evidence="12 14">Belongs to the DnaJ family.</text>
</comment>
<feature type="repeat" description="CXXCXGXG motif" evidence="14">
    <location>
        <begin position="215"/>
        <end position="222"/>
    </location>
</feature>
<keyword evidence="8 14" id="KW-0862">Zinc</keyword>
<keyword evidence="19" id="KW-1185">Reference proteome</keyword>
<evidence type="ECO:0000256" key="14">
    <source>
        <dbReference type="HAMAP-Rule" id="MF_01152"/>
    </source>
</evidence>
<dbReference type="InterPro" id="IPR002939">
    <property type="entry name" value="DnaJ_C"/>
</dbReference>
<dbReference type="GO" id="GO:0005737">
    <property type="term" value="C:cytoplasm"/>
    <property type="evidence" value="ECO:0007669"/>
    <property type="project" value="UniProtKB-SubCell"/>
</dbReference>
<feature type="repeat" description="CXXCXGXG motif" evidence="14">
    <location>
        <begin position="162"/>
        <end position="169"/>
    </location>
</feature>
<comment type="subcellular location">
    <subcellularLocation>
        <location evidence="1 14">Cytoplasm</location>
    </subcellularLocation>
</comment>
<evidence type="ECO:0000256" key="8">
    <source>
        <dbReference type="ARBA" id="ARBA00022833"/>
    </source>
</evidence>
<dbReference type="SMART" id="SM00271">
    <property type="entry name" value="DnaJ"/>
    <property type="match status" value="1"/>
</dbReference>
<gene>
    <name evidence="14 18" type="primary">dnaJ</name>
    <name evidence="18" type="ORF">GCM10011342_23430</name>
</gene>
<feature type="zinc finger region" description="CR-type" evidence="15">
    <location>
        <begin position="149"/>
        <end position="227"/>
    </location>
</feature>
<dbReference type="InterPro" id="IPR012724">
    <property type="entry name" value="DnaJ"/>
</dbReference>
<evidence type="ECO:0000256" key="9">
    <source>
        <dbReference type="ARBA" id="ARBA00023016"/>
    </source>
</evidence>
<dbReference type="InterPro" id="IPR001305">
    <property type="entry name" value="HSP_DnaJ_Cys-rich_dom"/>
</dbReference>
<feature type="binding site" evidence="14">
    <location>
        <position position="179"/>
    </location>
    <ligand>
        <name>Zn(2+)</name>
        <dbReference type="ChEBI" id="CHEBI:29105"/>
        <label>2</label>
    </ligand>
</feature>
<evidence type="ECO:0000256" key="7">
    <source>
        <dbReference type="ARBA" id="ARBA00022771"/>
    </source>
</evidence>
<dbReference type="PANTHER" id="PTHR43096">
    <property type="entry name" value="DNAJ HOMOLOG 1, MITOCHONDRIAL-RELATED"/>
    <property type="match status" value="1"/>
</dbReference>
<feature type="repeat" description="CXXCXGXG motif" evidence="14">
    <location>
        <begin position="179"/>
        <end position="186"/>
    </location>
</feature>
<evidence type="ECO:0000259" key="16">
    <source>
        <dbReference type="PROSITE" id="PS50076"/>
    </source>
</evidence>
<dbReference type="InterPro" id="IPR008971">
    <property type="entry name" value="HSP40/DnaJ_pept-bd"/>
</dbReference>
<dbReference type="CDD" id="cd10747">
    <property type="entry name" value="DnaJ_C"/>
    <property type="match status" value="1"/>
</dbReference>
<dbReference type="NCBIfam" id="TIGR02349">
    <property type="entry name" value="DnaJ_bact"/>
    <property type="match status" value="1"/>
</dbReference>
<feature type="domain" description="J" evidence="16">
    <location>
        <begin position="4"/>
        <end position="69"/>
    </location>
</feature>
<dbReference type="RefSeq" id="WP_188158241.1">
    <property type="nucleotide sequence ID" value="NZ_BMGH01000001.1"/>
</dbReference>
<dbReference type="HAMAP" id="MF_01152">
    <property type="entry name" value="DnaJ"/>
    <property type="match status" value="1"/>
</dbReference>
<dbReference type="NCBIfam" id="NF008035">
    <property type="entry name" value="PRK10767.1"/>
    <property type="match status" value="1"/>
</dbReference>
<proteinExistence type="inferred from homology"/>
<evidence type="ECO:0000256" key="15">
    <source>
        <dbReference type="PROSITE-ProRule" id="PRU00546"/>
    </source>
</evidence>
<keyword evidence="10 14" id="KW-0143">Chaperone</keyword>
<reference evidence="18" key="2">
    <citation type="submission" date="2020-09" db="EMBL/GenBank/DDBJ databases">
        <authorList>
            <person name="Sun Q."/>
            <person name="Zhou Y."/>
        </authorList>
    </citation>
    <scope>NUCLEOTIDE SEQUENCE</scope>
    <source>
        <strain evidence="18">CGMCC 1.12921</strain>
    </source>
</reference>
<evidence type="ECO:0000313" key="19">
    <source>
        <dbReference type="Proteomes" id="UP000613582"/>
    </source>
</evidence>
<evidence type="ECO:0000256" key="5">
    <source>
        <dbReference type="ARBA" id="ARBA00022723"/>
    </source>
</evidence>
<sequence length="393" mass="42032">MAQDFYSMLGVAKDADGPTIKSAYRKLAMKYHPDRNPGDAEAEAKFKEIGEAYEVLSNDQKRAAYDRFGHATFKNGGAGGMGGNPGGMGGGFGGGAQGFGAGAFSDIFDDIFGEFMGGQRGAGGQRRSPGRGADLKHEMTISLRDAFEGKKQTITVPSSEACEVCEGSGAEPGSGPTTCVTCGGVGRVRAQQGFFTVERTCPTCSGRGQVITDPCKACNGQGRVRKDRTLQIEIPAGVEDGTRIRLAGEGEAGVRGGPFGDLYLFVSVTDHELFERDGPELYCMAHVPMTTAALGGEIEAPVIDGGRVKLKIPPGSQSGKKFRLRGKGMTMLRRKGRGDMIVELHVETPVDLTPRQRELLQEFCREGGDDRCPESKNFFEKAKDFWATMKDPS</sequence>
<evidence type="ECO:0000256" key="6">
    <source>
        <dbReference type="ARBA" id="ARBA00022737"/>
    </source>
</evidence>
<feature type="repeat" description="CXXCXGXG motif" evidence="14">
    <location>
        <begin position="201"/>
        <end position="208"/>
    </location>
</feature>
<dbReference type="GO" id="GO:0005524">
    <property type="term" value="F:ATP binding"/>
    <property type="evidence" value="ECO:0007669"/>
    <property type="project" value="InterPro"/>
</dbReference>
<feature type="binding site" evidence="14">
    <location>
        <position position="215"/>
    </location>
    <ligand>
        <name>Zn(2+)</name>
        <dbReference type="ChEBI" id="CHEBI:29105"/>
        <label>1</label>
    </ligand>
</feature>
<dbReference type="SUPFAM" id="SSF46565">
    <property type="entry name" value="Chaperone J-domain"/>
    <property type="match status" value="1"/>
</dbReference>
<feature type="binding site" evidence="14">
    <location>
        <position position="165"/>
    </location>
    <ligand>
        <name>Zn(2+)</name>
        <dbReference type="ChEBI" id="CHEBI:29105"/>
        <label>1</label>
    </ligand>
</feature>
<dbReference type="Gene3D" id="2.10.230.10">
    <property type="entry name" value="Heat shock protein DnaJ, cysteine-rich domain"/>
    <property type="match status" value="1"/>
</dbReference>
<dbReference type="PROSITE" id="PS51188">
    <property type="entry name" value="ZF_CR"/>
    <property type="match status" value="1"/>
</dbReference>
<dbReference type="InterPro" id="IPR001623">
    <property type="entry name" value="DnaJ_domain"/>
</dbReference>
<feature type="domain" description="CR-type" evidence="17">
    <location>
        <begin position="149"/>
        <end position="227"/>
    </location>
</feature>
<reference evidence="18" key="1">
    <citation type="journal article" date="2014" name="Int. J. Syst. Evol. Microbiol.">
        <title>Complete genome sequence of Corynebacterium casei LMG S-19264T (=DSM 44701T), isolated from a smear-ripened cheese.</title>
        <authorList>
            <consortium name="US DOE Joint Genome Institute (JGI-PGF)"/>
            <person name="Walter F."/>
            <person name="Albersmeier A."/>
            <person name="Kalinowski J."/>
            <person name="Ruckert C."/>
        </authorList>
    </citation>
    <scope>NUCLEOTIDE SEQUENCE</scope>
    <source>
        <strain evidence="18">CGMCC 1.12921</strain>
    </source>
</reference>
<dbReference type="CDD" id="cd06257">
    <property type="entry name" value="DnaJ"/>
    <property type="match status" value="1"/>
</dbReference>
<comment type="function">
    <text evidence="11 14">Participates actively in the response to hyperosmotic and heat shock by preventing the aggregation of stress-denatured proteins and by disaggregating proteins, also in an autonomous, DnaK-independent fashion. Unfolded proteins bind initially to DnaJ; upon interaction with the DnaJ-bound protein, DnaK hydrolyzes its bound ATP, resulting in the formation of a stable complex. GrpE releases ADP from DnaK; ATP binding to DnaK triggers the release of the substrate protein, thus completing the reaction cycle. Several rounds of ATP-dependent interactions between DnaJ, DnaK and GrpE are required for fully efficient folding. Also involved, together with DnaK and GrpE, in the DNA replication of plasmids through activation of initiation proteins.</text>
</comment>
<dbReference type="FunFam" id="2.10.230.10:FF:000002">
    <property type="entry name" value="Molecular chaperone DnaJ"/>
    <property type="match status" value="1"/>
</dbReference>
<dbReference type="PROSITE" id="PS50076">
    <property type="entry name" value="DNAJ_2"/>
    <property type="match status" value="1"/>
</dbReference>
<evidence type="ECO:0000256" key="12">
    <source>
        <dbReference type="ARBA" id="ARBA00061004"/>
    </source>
</evidence>
<dbReference type="GO" id="GO:0009408">
    <property type="term" value="P:response to heat"/>
    <property type="evidence" value="ECO:0007669"/>
    <property type="project" value="InterPro"/>
</dbReference>
<dbReference type="FunFam" id="2.60.260.20:FF:000004">
    <property type="entry name" value="Molecular chaperone DnaJ"/>
    <property type="match status" value="1"/>
</dbReference>
<organism evidence="18 19">
    <name type="scientific">Aquisalinus flavus</name>
    <dbReference type="NCBI Taxonomy" id="1526572"/>
    <lineage>
        <taxon>Bacteria</taxon>
        <taxon>Pseudomonadati</taxon>
        <taxon>Pseudomonadota</taxon>
        <taxon>Alphaproteobacteria</taxon>
        <taxon>Parvularculales</taxon>
        <taxon>Parvularculaceae</taxon>
        <taxon>Aquisalinus</taxon>
    </lineage>
</organism>
<dbReference type="Pfam" id="PF00684">
    <property type="entry name" value="DnaJ_CXXCXGXG"/>
    <property type="match status" value="1"/>
</dbReference>
<dbReference type="InterPro" id="IPR036869">
    <property type="entry name" value="J_dom_sf"/>
</dbReference>
<dbReference type="Gene3D" id="1.10.287.110">
    <property type="entry name" value="DnaJ domain"/>
    <property type="match status" value="1"/>
</dbReference>
<dbReference type="AlphaFoldDB" id="A0A8J2Y6S9"/>
<dbReference type="FunFam" id="1.10.287.110:FF:000034">
    <property type="entry name" value="Chaperone protein DnaJ"/>
    <property type="match status" value="1"/>
</dbReference>
<feature type="binding site" evidence="14">
    <location>
        <position position="182"/>
    </location>
    <ligand>
        <name>Zn(2+)</name>
        <dbReference type="ChEBI" id="CHEBI:29105"/>
        <label>2</label>
    </ligand>
</feature>
<evidence type="ECO:0000256" key="11">
    <source>
        <dbReference type="ARBA" id="ARBA00053423"/>
    </source>
</evidence>
<dbReference type="SUPFAM" id="SSF57938">
    <property type="entry name" value="DnaJ/Hsp40 cysteine-rich domain"/>
    <property type="match status" value="1"/>
</dbReference>
<comment type="domain">
    <text evidence="14">The J domain is necessary and sufficient to stimulate DnaK ATPase activity. Zinc center 1 plays an important role in the autonomous, DnaK-independent chaperone activity of DnaJ. Zinc center 2 is essential for interaction with DnaK and for DnaJ activity.</text>
</comment>
<evidence type="ECO:0000256" key="10">
    <source>
        <dbReference type="ARBA" id="ARBA00023186"/>
    </source>
</evidence>
<keyword evidence="9 14" id="KW-0346">Stress response</keyword>
<dbReference type="Gene3D" id="2.60.260.20">
    <property type="entry name" value="Urease metallochaperone UreE, N-terminal domain"/>
    <property type="match status" value="2"/>
</dbReference>
<evidence type="ECO:0000256" key="3">
    <source>
        <dbReference type="ARBA" id="ARBA00022490"/>
    </source>
</evidence>
<dbReference type="PRINTS" id="PR00625">
    <property type="entry name" value="JDOMAIN"/>
</dbReference>
<dbReference type="Proteomes" id="UP000613582">
    <property type="component" value="Unassembled WGS sequence"/>
</dbReference>
<feature type="binding site" evidence="14">
    <location>
        <position position="218"/>
    </location>
    <ligand>
        <name>Zn(2+)</name>
        <dbReference type="ChEBI" id="CHEBI:29105"/>
        <label>1</label>
    </ligand>
</feature>
<dbReference type="GO" id="GO:0008270">
    <property type="term" value="F:zinc ion binding"/>
    <property type="evidence" value="ECO:0007669"/>
    <property type="project" value="UniProtKB-UniRule"/>
</dbReference>
<comment type="subunit">
    <text evidence="2 14">Homodimer.</text>
</comment>
<name>A0A8J2Y6S9_9PROT</name>
<dbReference type="GO" id="GO:0031072">
    <property type="term" value="F:heat shock protein binding"/>
    <property type="evidence" value="ECO:0007669"/>
    <property type="project" value="InterPro"/>
</dbReference>
<evidence type="ECO:0000256" key="2">
    <source>
        <dbReference type="ARBA" id="ARBA00011738"/>
    </source>
</evidence>
<comment type="caution">
    <text evidence="18">The sequence shown here is derived from an EMBL/GenBank/DDBJ whole genome shotgun (WGS) entry which is preliminary data.</text>
</comment>
<keyword evidence="3 14" id="KW-0963">Cytoplasm</keyword>
<keyword evidence="4 14" id="KW-0235">DNA replication</keyword>
<feature type="binding site" evidence="14">
    <location>
        <position position="162"/>
    </location>
    <ligand>
        <name>Zn(2+)</name>
        <dbReference type="ChEBI" id="CHEBI:29105"/>
        <label>1</label>
    </ligand>
</feature>
<keyword evidence="6 14" id="KW-0677">Repeat</keyword>
<protein>
    <recommendedName>
        <fullName evidence="13 14">Chaperone protein DnaJ</fullName>
    </recommendedName>
</protein>